<protein>
    <recommendedName>
        <fullName evidence="10">Transcriptional activator Myb</fullName>
    </recommendedName>
</protein>
<dbReference type="GO" id="GO:0042796">
    <property type="term" value="P:snRNA transcription by RNA polymerase III"/>
    <property type="evidence" value="ECO:0007669"/>
    <property type="project" value="TreeGrafter"/>
</dbReference>
<feature type="region of interest" description="Disordered" evidence="5">
    <location>
        <begin position="538"/>
        <end position="654"/>
    </location>
</feature>
<gene>
    <name evidence="8" type="ORF">BJ212DRAFT_337022</name>
</gene>
<dbReference type="CDD" id="cd00167">
    <property type="entry name" value="SANT"/>
    <property type="match status" value="1"/>
</dbReference>
<name>A0A9P7JJV3_9AGAM</name>
<dbReference type="SUPFAM" id="SSF46689">
    <property type="entry name" value="Homeodomain-like"/>
    <property type="match status" value="2"/>
</dbReference>
<dbReference type="OrthoDB" id="2143914at2759"/>
<dbReference type="PANTHER" id="PTHR46621:SF1">
    <property type="entry name" value="SNRNA-ACTIVATING PROTEIN COMPLEX SUBUNIT 4"/>
    <property type="match status" value="1"/>
</dbReference>
<dbReference type="PANTHER" id="PTHR46621">
    <property type="entry name" value="SNRNA-ACTIVATING PROTEIN COMPLEX SUBUNIT 4"/>
    <property type="match status" value="1"/>
</dbReference>
<dbReference type="InterPro" id="IPR013087">
    <property type="entry name" value="Znf_C2H2_type"/>
</dbReference>
<feature type="domain" description="HTH myb-type" evidence="7">
    <location>
        <begin position="2"/>
        <end position="50"/>
    </location>
</feature>
<feature type="compositionally biased region" description="Pro residues" evidence="5">
    <location>
        <begin position="189"/>
        <end position="199"/>
    </location>
</feature>
<sequence length="850" mass="93001">MTERIVGRPWTAQEDRLLANAVAIHGESDNWKAVAHCVPERTNKACRKRWLHSLSPNVKKSAWTPEEDHLLLELYKVHSTKWSVIARHIPGRTDDACSKRYREALDPSLRRDEWSKEEDDKLFDAYSRLAGRWGQVGQELQRSGLACRNRWRLLERKRNILTEPQGVAVSKLPLTMSSEPSSPMLTYPDPTPWPPPPMLNPRQFWDENLSQFDGGPSPASGQQHSHVRSHNDVGLLGSVEPSISRPQSIQHVVNLPPPFHYSSSSLSSALSSPHTFATRYDKSTAAPSGSYQTGETHAAPHPIASVPPAGNAPAVFDYGVVLDPSLVSATQATDYAVGHRPVYEDHVTQHQYNEIQRSVAPTPVPSHTPVPAQRASEYYSPVPRHNECHHQLICDEEASPSQMSRDSCYPAASQGSSAALVPTALGPTHEATDSYYVVHHRQQLEHDVQHVVMSSPDSSPICSVPREYFPSSSSSDNCSPVSPIDGALRQTPCNQYHSPSTHVVPAHQDMSSMSQPTTTAPEARGDYYQSQLKGQLQPQFHPLSNEPKPNGHRAPMPVVDSGPPPNVSPNFHPAPSAQRSASISSSAHTHLLTTSVLPKATGSGAKRGPPQDTSSPNPDDPNPRPTARPRQSFSRKRTDIHAPLRLSSDLPATNDPSIKPYACGHESCWPVTAASSLVCYTTSRGLSDHNKSSHPEDSGGERPYRCGLDGCGKSWKSINGLQYHLQISKAHFQHAIVSTFVTSYIDGLTVPLVEASPGEGDDKTKKQYACPHQGCPNRYKQLSGLRYHLAHGHPTDLPVQLDLVPPALSRKLAEKMRKDGTGSQPPETQTHKPLPAPTPSQSCSPGHVSA</sequence>
<feature type="compositionally biased region" description="Low complexity" evidence="5">
    <location>
        <begin position="574"/>
        <end position="587"/>
    </location>
</feature>
<dbReference type="Pfam" id="PF13921">
    <property type="entry name" value="Myb_DNA-bind_6"/>
    <property type="match status" value="1"/>
</dbReference>
<feature type="domain" description="Myb-like" evidence="6">
    <location>
        <begin position="55"/>
        <end position="105"/>
    </location>
</feature>
<feature type="domain" description="HTH myb-type" evidence="7">
    <location>
        <begin position="55"/>
        <end position="109"/>
    </location>
</feature>
<feature type="region of interest" description="Disordered" evidence="5">
    <location>
        <begin position="281"/>
        <end position="305"/>
    </location>
</feature>
<dbReference type="GO" id="GO:0001006">
    <property type="term" value="F:RNA polymerase III type 3 promoter sequence-specific DNA binding"/>
    <property type="evidence" value="ECO:0007669"/>
    <property type="project" value="TreeGrafter"/>
</dbReference>
<dbReference type="SMART" id="SM00717">
    <property type="entry name" value="SANT"/>
    <property type="match status" value="3"/>
</dbReference>
<dbReference type="AlphaFoldDB" id="A0A9P7JJV3"/>
<dbReference type="Pfam" id="PF00249">
    <property type="entry name" value="Myb_DNA-binding"/>
    <property type="match status" value="1"/>
</dbReference>
<evidence type="ECO:0000256" key="2">
    <source>
        <dbReference type="ARBA" id="ARBA00023125"/>
    </source>
</evidence>
<dbReference type="InterPro" id="IPR009057">
    <property type="entry name" value="Homeodomain-like_sf"/>
</dbReference>
<dbReference type="GO" id="GO:0000978">
    <property type="term" value="F:RNA polymerase II cis-regulatory region sequence-specific DNA binding"/>
    <property type="evidence" value="ECO:0007669"/>
    <property type="project" value="TreeGrafter"/>
</dbReference>
<feature type="domain" description="Myb-like" evidence="6">
    <location>
        <begin position="106"/>
        <end position="155"/>
    </location>
</feature>
<keyword evidence="4" id="KW-0539">Nucleus</keyword>
<evidence type="ECO:0000259" key="7">
    <source>
        <dbReference type="PROSITE" id="PS51294"/>
    </source>
</evidence>
<dbReference type="InterPro" id="IPR036236">
    <property type="entry name" value="Znf_C2H2_sf"/>
</dbReference>
<dbReference type="Proteomes" id="UP000807769">
    <property type="component" value="Unassembled WGS sequence"/>
</dbReference>
<reference evidence="8" key="1">
    <citation type="journal article" date="2020" name="New Phytol.">
        <title>Comparative genomics reveals dynamic genome evolution in host specialist ectomycorrhizal fungi.</title>
        <authorList>
            <person name="Lofgren L.A."/>
            <person name="Nguyen N.H."/>
            <person name="Vilgalys R."/>
            <person name="Ruytinx J."/>
            <person name="Liao H.L."/>
            <person name="Branco S."/>
            <person name="Kuo A."/>
            <person name="LaButti K."/>
            <person name="Lipzen A."/>
            <person name="Andreopoulos W."/>
            <person name="Pangilinan J."/>
            <person name="Riley R."/>
            <person name="Hundley H."/>
            <person name="Na H."/>
            <person name="Barry K."/>
            <person name="Grigoriev I.V."/>
            <person name="Stajich J.E."/>
            <person name="Kennedy P.G."/>
        </authorList>
    </citation>
    <scope>NUCLEOTIDE SEQUENCE</scope>
    <source>
        <strain evidence="8">MN1</strain>
    </source>
</reference>
<feature type="compositionally biased region" description="Polar residues" evidence="5">
    <location>
        <begin position="491"/>
        <end position="501"/>
    </location>
</feature>
<feature type="region of interest" description="Disordered" evidence="5">
    <location>
        <begin position="810"/>
        <end position="850"/>
    </location>
</feature>
<dbReference type="GeneID" id="64636965"/>
<proteinExistence type="predicted"/>
<comment type="caution">
    <text evidence="8">The sequence shown here is derived from an EMBL/GenBank/DDBJ whole genome shotgun (WGS) entry which is preliminary data.</text>
</comment>
<evidence type="ECO:0000313" key="9">
    <source>
        <dbReference type="Proteomes" id="UP000807769"/>
    </source>
</evidence>
<evidence type="ECO:0000259" key="6">
    <source>
        <dbReference type="PROSITE" id="PS50090"/>
    </source>
</evidence>
<keyword evidence="9" id="KW-1185">Reference proteome</keyword>
<dbReference type="PROSITE" id="PS51294">
    <property type="entry name" value="HTH_MYB"/>
    <property type="match status" value="3"/>
</dbReference>
<evidence type="ECO:0000256" key="5">
    <source>
        <dbReference type="SAM" id="MobiDB-lite"/>
    </source>
</evidence>
<keyword evidence="3" id="KW-0804">Transcription</keyword>
<dbReference type="Gene3D" id="1.10.10.60">
    <property type="entry name" value="Homeodomain-like"/>
    <property type="match status" value="3"/>
</dbReference>
<feature type="region of interest" description="Disordered" evidence="5">
    <location>
        <begin position="464"/>
        <end position="503"/>
    </location>
</feature>
<dbReference type="PROSITE" id="PS00028">
    <property type="entry name" value="ZINC_FINGER_C2H2_1"/>
    <property type="match status" value="1"/>
</dbReference>
<evidence type="ECO:0000256" key="1">
    <source>
        <dbReference type="ARBA" id="ARBA00023015"/>
    </source>
</evidence>
<dbReference type="InterPro" id="IPR001005">
    <property type="entry name" value="SANT/Myb"/>
</dbReference>
<feature type="compositionally biased region" description="Low complexity" evidence="5">
    <location>
        <begin position="470"/>
        <end position="483"/>
    </location>
</feature>
<dbReference type="RefSeq" id="XP_041199524.1">
    <property type="nucleotide sequence ID" value="XM_041342949.1"/>
</dbReference>
<evidence type="ECO:0000256" key="4">
    <source>
        <dbReference type="ARBA" id="ARBA00023242"/>
    </source>
</evidence>
<evidence type="ECO:0008006" key="10">
    <source>
        <dbReference type="Google" id="ProtNLM"/>
    </source>
</evidence>
<dbReference type="GO" id="GO:0042795">
    <property type="term" value="P:snRNA transcription by RNA polymerase II"/>
    <property type="evidence" value="ECO:0007669"/>
    <property type="project" value="TreeGrafter"/>
</dbReference>
<dbReference type="InterPro" id="IPR017930">
    <property type="entry name" value="Myb_dom"/>
</dbReference>
<evidence type="ECO:0000256" key="3">
    <source>
        <dbReference type="ARBA" id="ARBA00023163"/>
    </source>
</evidence>
<dbReference type="EMBL" id="JABBWG010000002">
    <property type="protein sequence ID" value="KAG1826271.1"/>
    <property type="molecule type" value="Genomic_DNA"/>
</dbReference>
<keyword evidence="2" id="KW-0238">DNA-binding</keyword>
<dbReference type="InterPro" id="IPR051575">
    <property type="entry name" value="Myb-like_DNA-bd"/>
</dbReference>
<evidence type="ECO:0000313" key="8">
    <source>
        <dbReference type="EMBL" id="KAG1826271.1"/>
    </source>
</evidence>
<keyword evidence="1" id="KW-0805">Transcription regulation</keyword>
<feature type="compositionally biased region" description="Basic and acidic residues" evidence="5">
    <location>
        <begin position="811"/>
        <end position="820"/>
    </location>
</feature>
<feature type="region of interest" description="Disordered" evidence="5">
    <location>
        <begin position="178"/>
        <end position="229"/>
    </location>
</feature>
<accession>A0A9P7JJV3</accession>
<dbReference type="GO" id="GO:0019185">
    <property type="term" value="C:snRNA-activating protein complex"/>
    <property type="evidence" value="ECO:0007669"/>
    <property type="project" value="TreeGrafter"/>
</dbReference>
<organism evidence="8 9">
    <name type="scientific">Suillus subaureus</name>
    <dbReference type="NCBI Taxonomy" id="48587"/>
    <lineage>
        <taxon>Eukaryota</taxon>
        <taxon>Fungi</taxon>
        <taxon>Dikarya</taxon>
        <taxon>Basidiomycota</taxon>
        <taxon>Agaricomycotina</taxon>
        <taxon>Agaricomycetes</taxon>
        <taxon>Agaricomycetidae</taxon>
        <taxon>Boletales</taxon>
        <taxon>Suillineae</taxon>
        <taxon>Suillaceae</taxon>
        <taxon>Suillus</taxon>
    </lineage>
</organism>
<dbReference type="Gene3D" id="3.30.160.60">
    <property type="entry name" value="Classic Zinc Finger"/>
    <property type="match status" value="1"/>
</dbReference>
<dbReference type="PROSITE" id="PS50090">
    <property type="entry name" value="MYB_LIKE"/>
    <property type="match status" value="3"/>
</dbReference>
<dbReference type="SUPFAM" id="SSF57667">
    <property type="entry name" value="beta-beta-alpha zinc fingers"/>
    <property type="match status" value="1"/>
</dbReference>
<dbReference type="SMART" id="SM00355">
    <property type="entry name" value="ZnF_C2H2"/>
    <property type="match status" value="3"/>
</dbReference>
<feature type="domain" description="Myb-like" evidence="6">
    <location>
        <begin position="2"/>
        <end position="54"/>
    </location>
</feature>
<feature type="compositionally biased region" description="Polar residues" evidence="5">
    <location>
        <begin position="285"/>
        <end position="295"/>
    </location>
</feature>
<feature type="domain" description="HTH myb-type" evidence="7">
    <location>
        <begin position="110"/>
        <end position="158"/>
    </location>
</feature>